<evidence type="ECO:0000259" key="5">
    <source>
        <dbReference type="Pfam" id="PF01523"/>
    </source>
</evidence>
<reference evidence="8 9" key="1">
    <citation type="submission" date="2016-11" db="EMBL/GenBank/DDBJ databases">
        <title>Description of two novel members of the family Erysipelotrichaceae: Ileibacterium lipovorans gen. nov., sp. nov. and Dubosiella newyorkensis, gen. nov., sp. nov.</title>
        <authorList>
            <person name="Cox L.M."/>
            <person name="Sohn J."/>
            <person name="Tyrrell K.L."/>
            <person name="Citron D.M."/>
            <person name="Lawson P.A."/>
            <person name="Patel N.B."/>
            <person name="Iizumi T."/>
            <person name="Perez-Perez G.I."/>
            <person name="Goldstein E.J."/>
            <person name="Blaser M.J."/>
        </authorList>
    </citation>
    <scope>NUCLEOTIDE SEQUENCE [LARGE SCALE GENOMIC DNA]</scope>
    <source>
        <strain evidence="8 9">NYU-BL-A3</strain>
    </source>
</reference>
<comment type="similarity">
    <text evidence="1">Belongs to the peptidase U62 family.</text>
</comment>
<dbReference type="PANTHER" id="PTHR30624">
    <property type="entry name" value="UNCHARACTERIZED PROTEIN TLDD AND PMBA"/>
    <property type="match status" value="1"/>
</dbReference>
<proteinExistence type="inferred from homology"/>
<evidence type="ECO:0000259" key="6">
    <source>
        <dbReference type="Pfam" id="PF19289"/>
    </source>
</evidence>
<organism evidence="8 9">
    <name type="scientific">Ileibacterium valens</name>
    <dbReference type="NCBI Taxonomy" id="1862668"/>
    <lineage>
        <taxon>Bacteria</taxon>
        <taxon>Bacillati</taxon>
        <taxon>Bacillota</taxon>
        <taxon>Erysipelotrichia</taxon>
        <taxon>Erysipelotrichales</taxon>
        <taxon>Erysipelotrichaceae</taxon>
        <taxon>Ileibacterium</taxon>
    </lineage>
</organism>
<dbReference type="InterPro" id="IPR045569">
    <property type="entry name" value="Metalloprtase-TldD/E_C"/>
</dbReference>
<dbReference type="InterPro" id="IPR036059">
    <property type="entry name" value="TldD/PmbA_sf"/>
</dbReference>
<feature type="domain" description="Metalloprotease TldD/E C-terminal" evidence="6">
    <location>
        <begin position="227"/>
        <end position="459"/>
    </location>
</feature>
<dbReference type="Pfam" id="PF19289">
    <property type="entry name" value="PmbA_TldD_3rd"/>
    <property type="match status" value="1"/>
</dbReference>
<dbReference type="GO" id="GO:0008237">
    <property type="term" value="F:metallopeptidase activity"/>
    <property type="evidence" value="ECO:0007669"/>
    <property type="project" value="UniProtKB-KW"/>
</dbReference>
<dbReference type="Pfam" id="PF19290">
    <property type="entry name" value="PmbA_TldD_2nd"/>
    <property type="match status" value="1"/>
</dbReference>
<dbReference type="OrthoDB" id="9803213at2"/>
<evidence type="ECO:0000256" key="4">
    <source>
        <dbReference type="ARBA" id="ARBA00023049"/>
    </source>
</evidence>
<dbReference type="InterPro" id="IPR045570">
    <property type="entry name" value="Metalloprtase-TldD/E_cen_dom"/>
</dbReference>
<dbReference type="InterPro" id="IPR025502">
    <property type="entry name" value="TldD"/>
</dbReference>
<name>A0A1U7NGN8_9FIRM</name>
<dbReference type="GO" id="GO:0006508">
    <property type="term" value="P:proteolysis"/>
    <property type="evidence" value="ECO:0007669"/>
    <property type="project" value="UniProtKB-KW"/>
</dbReference>
<evidence type="ECO:0000259" key="7">
    <source>
        <dbReference type="Pfam" id="PF19290"/>
    </source>
</evidence>
<accession>A0A1U7NGN8</accession>
<dbReference type="PIRSF" id="PIRSF004919">
    <property type="entry name" value="TldD"/>
    <property type="match status" value="1"/>
</dbReference>
<evidence type="ECO:0000313" key="8">
    <source>
        <dbReference type="EMBL" id="OLU40401.1"/>
    </source>
</evidence>
<keyword evidence="3" id="KW-0378">Hydrolase</keyword>
<dbReference type="GeneID" id="82202587"/>
<dbReference type="SUPFAM" id="SSF111283">
    <property type="entry name" value="Putative modulator of DNA gyrase, PmbA/TldD"/>
    <property type="match status" value="1"/>
</dbReference>
<dbReference type="Proteomes" id="UP000186341">
    <property type="component" value="Unassembled WGS sequence"/>
</dbReference>
<dbReference type="Gene3D" id="3.30.2290.10">
    <property type="entry name" value="PmbA/TldD superfamily"/>
    <property type="match status" value="1"/>
</dbReference>
<evidence type="ECO:0000256" key="2">
    <source>
        <dbReference type="ARBA" id="ARBA00022670"/>
    </source>
</evidence>
<keyword evidence="2" id="KW-0645">Protease</keyword>
<keyword evidence="4" id="KW-0482">Metalloprotease</keyword>
<feature type="domain" description="Metalloprotease TldD/E N-terminal" evidence="5">
    <location>
        <begin position="22"/>
        <end position="85"/>
    </location>
</feature>
<feature type="domain" description="Metalloprotease TldD/E central" evidence="7">
    <location>
        <begin position="111"/>
        <end position="220"/>
    </location>
</feature>
<dbReference type="AlphaFoldDB" id="A0A1U7NGN8"/>
<dbReference type="Pfam" id="PF01523">
    <property type="entry name" value="PmbA_TldD_1st"/>
    <property type="match status" value="1"/>
</dbReference>
<dbReference type="RefSeq" id="WP_075818969.1">
    <property type="nucleotide sequence ID" value="NZ_CAJUTZ010000014.1"/>
</dbReference>
<dbReference type="PANTHER" id="PTHR30624:SF4">
    <property type="entry name" value="METALLOPROTEASE TLDD"/>
    <property type="match status" value="1"/>
</dbReference>
<evidence type="ECO:0000256" key="3">
    <source>
        <dbReference type="ARBA" id="ARBA00022801"/>
    </source>
</evidence>
<sequence>MLKKNQLENLLSYAMKSEADFAEIFEEDTDHEGISMLNEDAEDINRSVVAGAGIRLYKNQESVYAYTNDLSEDSLYALIDDLREALGAKSDGPAVHLEEVVIENAHPIEIDPFSTPLEEKVDLIVRASKSAKEVDEKIVKTQGSLASTRQYVQIANSNGRLVRDVRRRSRLVLHAFASDGTRMKNGQDSPGASKGLEYFMKERTPESIGKEAARLALVLLDAKPAPSGSMPVIIDNGFGGVIFHEACGHSLEATGVAKNQSVFAGKKGQKIANEKVSAVDDGTIANAWGSQNVDDEGNPQRLRVLIKDGILNEYMVDQLNGRRMKEASSGSGRRQSYKYEPTSRMSNTFILPGKDKKEDMFKDIKRGLYAKRMGGGSVNPNTGEFNFGVLEGYLIEDGKITDPVEGAMLIGSGAEILQKIDMVADNLERAQGMCGSISGSIPTDVGQPTIRVSSITVGGTANE</sequence>
<dbReference type="EMBL" id="MPJW01000108">
    <property type="protein sequence ID" value="OLU40401.1"/>
    <property type="molecule type" value="Genomic_DNA"/>
</dbReference>
<evidence type="ECO:0000313" key="9">
    <source>
        <dbReference type="Proteomes" id="UP000186341"/>
    </source>
</evidence>
<gene>
    <name evidence="8" type="ORF">BO222_05085</name>
</gene>
<comment type="caution">
    <text evidence="8">The sequence shown here is derived from an EMBL/GenBank/DDBJ whole genome shotgun (WGS) entry which is preliminary data.</text>
</comment>
<evidence type="ECO:0000256" key="1">
    <source>
        <dbReference type="ARBA" id="ARBA00005836"/>
    </source>
</evidence>
<dbReference type="GO" id="GO:0005829">
    <property type="term" value="C:cytosol"/>
    <property type="evidence" value="ECO:0007669"/>
    <property type="project" value="TreeGrafter"/>
</dbReference>
<dbReference type="InterPro" id="IPR002510">
    <property type="entry name" value="Metalloprtase-TldD/E_N"/>
</dbReference>
<dbReference type="InterPro" id="IPR051463">
    <property type="entry name" value="Peptidase_U62_metallo"/>
</dbReference>
<dbReference type="InterPro" id="IPR035068">
    <property type="entry name" value="TldD/PmbA_N"/>
</dbReference>
<keyword evidence="9" id="KW-1185">Reference proteome</keyword>
<protein>
    <submittedName>
        <fullName evidence="8">Peptidase C69</fullName>
    </submittedName>
</protein>